<keyword evidence="1" id="KW-0472">Membrane</keyword>
<protein>
    <submittedName>
        <fullName evidence="2">Gustatory receptor 45</fullName>
    </submittedName>
</protein>
<evidence type="ECO:0000313" key="3">
    <source>
        <dbReference type="Proteomes" id="UP000037510"/>
    </source>
</evidence>
<sequence>MLELIACSSIVVYFFVRVQFVNSLIESYLKQVENDRKPIALDVASIKTLRVVAETKTDFTTCATHIYLKEIFCCFTMFQDLYRFQFFSAVKQTKELCISVMALHQEGPLRERARTMWKMIEETPPRFSVYDMWEMNAGMFVTAFSLVYGTMLLAGPILFVIVDSFIAAFLAYRFEQFFSAVKQTKRLCISVMALHQEGPLRNKVRTMWKMIEETPPRFSVYDMWEMNAGFFVTVFSLVTSMIVTLIQFEVL</sequence>
<feature type="transmembrane region" description="Helical" evidence="1">
    <location>
        <begin position="228"/>
        <end position="248"/>
    </location>
</feature>
<accession>A0A0L7L0C8</accession>
<organism evidence="2 3">
    <name type="scientific">Operophtera brumata</name>
    <name type="common">Winter moth</name>
    <name type="synonym">Phalaena brumata</name>
    <dbReference type="NCBI Taxonomy" id="104452"/>
    <lineage>
        <taxon>Eukaryota</taxon>
        <taxon>Metazoa</taxon>
        <taxon>Ecdysozoa</taxon>
        <taxon>Arthropoda</taxon>
        <taxon>Hexapoda</taxon>
        <taxon>Insecta</taxon>
        <taxon>Pterygota</taxon>
        <taxon>Neoptera</taxon>
        <taxon>Endopterygota</taxon>
        <taxon>Lepidoptera</taxon>
        <taxon>Glossata</taxon>
        <taxon>Ditrysia</taxon>
        <taxon>Geometroidea</taxon>
        <taxon>Geometridae</taxon>
        <taxon>Larentiinae</taxon>
        <taxon>Operophtera</taxon>
    </lineage>
</organism>
<name>A0A0L7L0C8_OPEBR</name>
<gene>
    <name evidence="2" type="ORF">OBRU01_07332</name>
</gene>
<keyword evidence="1" id="KW-0812">Transmembrane</keyword>
<dbReference type="EMBL" id="JTDY01004003">
    <property type="protein sequence ID" value="KOB68724.1"/>
    <property type="molecule type" value="Genomic_DNA"/>
</dbReference>
<dbReference type="AlphaFoldDB" id="A0A0L7L0C8"/>
<keyword evidence="3" id="KW-1185">Reference proteome</keyword>
<keyword evidence="2" id="KW-0675">Receptor</keyword>
<evidence type="ECO:0000313" key="2">
    <source>
        <dbReference type="EMBL" id="KOB68724.1"/>
    </source>
</evidence>
<evidence type="ECO:0000256" key="1">
    <source>
        <dbReference type="SAM" id="Phobius"/>
    </source>
</evidence>
<comment type="caution">
    <text evidence="2">The sequence shown here is derived from an EMBL/GenBank/DDBJ whole genome shotgun (WGS) entry which is preliminary data.</text>
</comment>
<keyword evidence="1" id="KW-1133">Transmembrane helix</keyword>
<feature type="transmembrane region" description="Helical" evidence="1">
    <location>
        <begin position="139"/>
        <end position="172"/>
    </location>
</feature>
<reference evidence="2 3" key="1">
    <citation type="journal article" date="2015" name="Genome Biol. Evol.">
        <title>The genome of winter moth (Operophtera brumata) provides a genomic perspective on sexual dimorphism and phenology.</title>
        <authorList>
            <person name="Derks M.F."/>
            <person name="Smit S."/>
            <person name="Salis L."/>
            <person name="Schijlen E."/>
            <person name="Bossers A."/>
            <person name="Mateman C."/>
            <person name="Pijl A.S."/>
            <person name="de Ridder D."/>
            <person name="Groenen M.A."/>
            <person name="Visser M.E."/>
            <person name="Megens H.J."/>
        </authorList>
    </citation>
    <scope>NUCLEOTIDE SEQUENCE [LARGE SCALE GENOMIC DNA]</scope>
    <source>
        <strain evidence="2">WM2013NL</strain>
        <tissue evidence="2">Head and thorax</tissue>
    </source>
</reference>
<dbReference type="Proteomes" id="UP000037510">
    <property type="component" value="Unassembled WGS sequence"/>
</dbReference>
<proteinExistence type="predicted"/>